<keyword evidence="2" id="KW-0496">Mitochondrion</keyword>
<keyword evidence="2" id="KW-0255">Endonuclease</keyword>
<proteinExistence type="predicted"/>
<name>A0A6M4B3P8_FUSRE</name>
<dbReference type="Pfam" id="PF00961">
    <property type="entry name" value="LAGLIDADG_1"/>
    <property type="match status" value="2"/>
</dbReference>
<dbReference type="InterPro" id="IPR004860">
    <property type="entry name" value="LAGLIDADG_dom"/>
</dbReference>
<geneLocation type="mitochondrion" evidence="2"/>
<keyword evidence="2" id="KW-0378">Hydrolase</keyword>
<evidence type="ECO:0000259" key="1">
    <source>
        <dbReference type="Pfam" id="PF00961"/>
    </source>
</evidence>
<dbReference type="Gene3D" id="3.10.28.10">
    <property type="entry name" value="Homing endonucleases"/>
    <property type="match status" value="2"/>
</dbReference>
<feature type="domain" description="Homing endonuclease LAGLIDADG" evidence="1">
    <location>
        <begin position="184"/>
        <end position="280"/>
    </location>
</feature>
<reference evidence="2" key="1">
    <citation type="journal article" date="2020" name="Front. Microbiol.">
        <title>Detecting Introgression Between Members of the Fusarium fujikuroi and F. oxysporum Species Complexes by Comparative Mitogenomics.</title>
        <authorList>
            <person name="Brankovics B."/>
            <person name="van Diepeningen A.D."/>
            <person name="de Hoog G.S."/>
            <person name="van der Lee T.A.J."/>
            <person name="Waalwijk C."/>
        </authorList>
    </citation>
    <scope>NUCLEOTIDE SEQUENCE</scope>
    <source>
        <strain evidence="2">CBS 743.97</strain>
    </source>
</reference>
<organism evidence="2">
    <name type="scientific">Fusarium redolens</name>
    <dbReference type="NCBI Taxonomy" id="48865"/>
    <lineage>
        <taxon>Eukaryota</taxon>
        <taxon>Fungi</taxon>
        <taxon>Dikarya</taxon>
        <taxon>Ascomycota</taxon>
        <taxon>Pezizomycotina</taxon>
        <taxon>Sordariomycetes</taxon>
        <taxon>Hypocreomycetidae</taxon>
        <taxon>Hypocreales</taxon>
        <taxon>Nectriaceae</taxon>
        <taxon>Fusarium</taxon>
        <taxon>Fusarium redolens species complex</taxon>
    </lineage>
</organism>
<dbReference type="InterPro" id="IPR027434">
    <property type="entry name" value="Homing_endonucl"/>
</dbReference>
<dbReference type="AlphaFoldDB" id="A0A6M4B3P8"/>
<dbReference type="SUPFAM" id="SSF55608">
    <property type="entry name" value="Homing endonucleases"/>
    <property type="match status" value="2"/>
</dbReference>
<dbReference type="GO" id="GO:0004519">
    <property type="term" value="F:endonuclease activity"/>
    <property type="evidence" value="ECO:0007669"/>
    <property type="project" value="UniProtKB-KW"/>
</dbReference>
<evidence type="ECO:0000313" key="2">
    <source>
        <dbReference type="EMBL" id="QJQ34972.1"/>
    </source>
</evidence>
<dbReference type="PANTHER" id="PTHR36181:SF3">
    <property type="entry name" value="INTRON-ENCODED DNA ENDONUCLEASE AI5 BETA"/>
    <property type="match status" value="1"/>
</dbReference>
<feature type="domain" description="Homing endonuclease LAGLIDADG" evidence="1">
    <location>
        <begin position="75"/>
        <end position="150"/>
    </location>
</feature>
<gene>
    <name evidence="2" type="primary">iorf316</name>
</gene>
<accession>A0A6M4B3P8</accession>
<dbReference type="PANTHER" id="PTHR36181">
    <property type="entry name" value="INTRON-ENCODED ENDONUCLEASE AI3-RELATED"/>
    <property type="match status" value="1"/>
</dbReference>
<protein>
    <submittedName>
        <fullName evidence="2">LAGLIDADG endonuclease</fullName>
    </submittedName>
</protein>
<keyword evidence="2" id="KW-0540">Nuclease</keyword>
<reference evidence="2" key="2">
    <citation type="submission" date="2020-01" db="EMBL/GenBank/DDBJ databases">
        <authorList>
            <person name="Brankovics B."/>
            <person name="Van Diepeningen A.D."/>
            <person name="De Hoog G.S."/>
            <person name="Van Der Lee T.A.J."/>
            <person name="Waalwijk C."/>
        </authorList>
    </citation>
    <scope>NUCLEOTIDE SEQUENCE</scope>
    <source>
        <strain evidence="2">CBS 743.97</strain>
    </source>
</reference>
<dbReference type="InterPro" id="IPR051289">
    <property type="entry name" value="LAGLIDADG_Endonuclease"/>
</dbReference>
<sequence>MMLLYAGKTSLTSFKYSILNDTVKKLKPWSQSAGNALKSGTSETIRNNTENIKNISIHVPTHLNPLNDEQLGHYLAGLIDGDGHFSSQQQLVIVFSSPNVQLAYYIKSKIGFGNVKKVKDKNAYLYIISNKDGILKIINLINGKLRTINKFNQVINNVLAHTKYIKENIEFKINGTNDFKNHWIAGFSDADASFQIKIVNRENKPWPEIRLNFQLDQKEKKVLLHIKDIFGGYIGYRESQDSYYYGSTSFGSAKNVINYFDYFHLQSSKHVNYLKWRKAYILIQNRDHLTEIGIEKIHRLKNSMNRAQALQYKIES</sequence>
<dbReference type="EMBL" id="MT010909">
    <property type="protein sequence ID" value="QJQ34972.1"/>
    <property type="molecule type" value="Genomic_DNA"/>
</dbReference>
<dbReference type="GO" id="GO:0005739">
    <property type="term" value="C:mitochondrion"/>
    <property type="evidence" value="ECO:0007669"/>
    <property type="project" value="UniProtKB-ARBA"/>
</dbReference>